<accession>A0A3N4J787</accession>
<name>A0A3N4J787_9PEZI</name>
<dbReference type="AlphaFoldDB" id="A0A3N4J787"/>
<evidence type="ECO:0008006" key="3">
    <source>
        <dbReference type="Google" id="ProtNLM"/>
    </source>
</evidence>
<dbReference type="OrthoDB" id="5401962at2759"/>
<keyword evidence="2" id="KW-1185">Reference proteome</keyword>
<dbReference type="EMBL" id="ML120471">
    <property type="protein sequence ID" value="RPA92511.1"/>
    <property type="molecule type" value="Genomic_DNA"/>
</dbReference>
<sequence length="59" mass="7278">HQVIFYPVFYCELNFIEYFWGYAKVYTQTHCEYLFPLLVRTVPETLAQMPKVLMLKYYQ</sequence>
<feature type="non-terminal residue" evidence="1">
    <location>
        <position position="1"/>
    </location>
</feature>
<dbReference type="STRING" id="1336337.A0A3N4J787"/>
<evidence type="ECO:0000313" key="2">
    <source>
        <dbReference type="Proteomes" id="UP000276215"/>
    </source>
</evidence>
<evidence type="ECO:0000313" key="1">
    <source>
        <dbReference type="EMBL" id="RPA92511.1"/>
    </source>
</evidence>
<proteinExistence type="predicted"/>
<reference evidence="1 2" key="1">
    <citation type="journal article" date="2018" name="Nat. Ecol. Evol.">
        <title>Pezizomycetes genomes reveal the molecular basis of ectomycorrhizal truffle lifestyle.</title>
        <authorList>
            <person name="Murat C."/>
            <person name="Payen T."/>
            <person name="Noel B."/>
            <person name="Kuo A."/>
            <person name="Morin E."/>
            <person name="Chen J."/>
            <person name="Kohler A."/>
            <person name="Krizsan K."/>
            <person name="Balestrini R."/>
            <person name="Da Silva C."/>
            <person name="Montanini B."/>
            <person name="Hainaut M."/>
            <person name="Levati E."/>
            <person name="Barry K.W."/>
            <person name="Belfiori B."/>
            <person name="Cichocki N."/>
            <person name="Clum A."/>
            <person name="Dockter R.B."/>
            <person name="Fauchery L."/>
            <person name="Guy J."/>
            <person name="Iotti M."/>
            <person name="Le Tacon F."/>
            <person name="Lindquist E.A."/>
            <person name="Lipzen A."/>
            <person name="Malagnac F."/>
            <person name="Mello A."/>
            <person name="Molinier V."/>
            <person name="Miyauchi S."/>
            <person name="Poulain J."/>
            <person name="Riccioni C."/>
            <person name="Rubini A."/>
            <person name="Sitrit Y."/>
            <person name="Splivallo R."/>
            <person name="Traeger S."/>
            <person name="Wang M."/>
            <person name="Zifcakova L."/>
            <person name="Wipf D."/>
            <person name="Zambonelli A."/>
            <person name="Paolocci F."/>
            <person name="Nowrousian M."/>
            <person name="Ottonello S."/>
            <person name="Baldrian P."/>
            <person name="Spatafora J.W."/>
            <person name="Henrissat B."/>
            <person name="Nagy L.G."/>
            <person name="Aury J.M."/>
            <person name="Wincker P."/>
            <person name="Grigoriev I.V."/>
            <person name="Bonfante P."/>
            <person name="Martin F.M."/>
        </authorList>
    </citation>
    <scope>NUCLEOTIDE SEQUENCE [LARGE SCALE GENOMIC DNA]</scope>
    <source>
        <strain evidence="1 2">120613-1</strain>
    </source>
</reference>
<gene>
    <name evidence="1" type="ORF">L873DRAFT_1709553</name>
</gene>
<organism evidence="1 2">
    <name type="scientific">Choiromyces venosus 120613-1</name>
    <dbReference type="NCBI Taxonomy" id="1336337"/>
    <lineage>
        <taxon>Eukaryota</taxon>
        <taxon>Fungi</taxon>
        <taxon>Dikarya</taxon>
        <taxon>Ascomycota</taxon>
        <taxon>Pezizomycotina</taxon>
        <taxon>Pezizomycetes</taxon>
        <taxon>Pezizales</taxon>
        <taxon>Tuberaceae</taxon>
        <taxon>Choiromyces</taxon>
    </lineage>
</organism>
<dbReference type="Proteomes" id="UP000276215">
    <property type="component" value="Unassembled WGS sequence"/>
</dbReference>
<protein>
    <recommendedName>
        <fullName evidence="3">DDE-1 domain-containing protein</fullName>
    </recommendedName>
</protein>